<keyword evidence="2" id="KW-1185">Reference proteome</keyword>
<reference evidence="1 2" key="1">
    <citation type="submission" date="2018-04" db="EMBL/GenBank/DDBJ databases">
        <authorList>
            <person name="Vogel A."/>
        </authorList>
    </citation>
    <scope>NUCLEOTIDE SEQUENCE [LARGE SCALE GENOMIC DNA]</scope>
</reference>
<gene>
    <name evidence="1" type="ORF">CCAM_LOCUS13660</name>
</gene>
<sequence>MESYCNWGHPRKDLTILDSSICNAYLSFLVGNMLSVFECNSFLGFTSISWWGNMELNPLVAAIVILKFESEMK</sequence>
<proteinExistence type="predicted"/>
<dbReference type="EMBL" id="OOIL02001092">
    <property type="protein sequence ID" value="VFQ71884.1"/>
    <property type="molecule type" value="Genomic_DNA"/>
</dbReference>
<dbReference type="AlphaFoldDB" id="A0A484L6R3"/>
<evidence type="ECO:0000313" key="2">
    <source>
        <dbReference type="Proteomes" id="UP000595140"/>
    </source>
</evidence>
<accession>A0A484L6R3</accession>
<evidence type="ECO:0000313" key="1">
    <source>
        <dbReference type="EMBL" id="VFQ71884.1"/>
    </source>
</evidence>
<protein>
    <submittedName>
        <fullName evidence="1">Uncharacterized protein</fullName>
    </submittedName>
</protein>
<name>A0A484L6R3_9ASTE</name>
<dbReference type="Proteomes" id="UP000595140">
    <property type="component" value="Unassembled WGS sequence"/>
</dbReference>
<organism evidence="1 2">
    <name type="scientific">Cuscuta campestris</name>
    <dbReference type="NCBI Taxonomy" id="132261"/>
    <lineage>
        <taxon>Eukaryota</taxon>
        <taxon>Viridiplantae</taxon>
        <taxon>Streptophyta</taxon>
        <taxon>Embryophyta</taxon>
        <taxon>Tracheophyta</taxon>
        <taxon>Spermatophyta</taxon>
        <taxon>Magnoliopsida</taxon>
        <taxon>eudicotyledons</taxon>
        <taxon>Gunneridae</taxon>
        <taxon>Pentapetalae</taxon>
        <taxon>asterids</taxon>
        <taxon>lamiids</taxon>
        <taxon>Solanales</taxon>
        <taxon>Convolvulaceae</taxon>
        <taxon>Cuscuteae</taxon>
        <taxon>Cuscuta</taxon>
        <taxon>Cuscuta subgen. Grammica</taxon>
        <taxon>Cuscuta sect. Cleistogrammica</taxon>
    </lineage>
</organism>